<dbReference type="GO" id="GO:0008254">
    <property type="term" value="F:3'-nucleotidase activity"/>
    <property type="evidence" value="ECO:0007669"/>
    <property type="project" value="TreeGrafter"/>
</dbReference>
<evidence type="ECO:0000256" key="8">
    <source>
        <dbReference type="ARBA" id="ARBA00022801"/>
    </source>
</evidence>
<evidence type="ECO:0000256" key="4">
    <source>
        <dbReference type="ARBA" id="ARBA00011062"/>
    </source>
</evidence>
<feature type="binding site" evidence="9">
    <location>
        <position position="9"/>
    </location>
    <ligand>
        <name>a divalent metal cation</name>
        <dbReference type="ChEBI" id="CHEBI:60240"/>
    </ligand>
</feature>
<comment type="cofactor">
    <cofactor evidence="2">
        <name>Mg(2+)</name>
        <dbReference type="ChEBI" id="CHEBI:18420"/>
    </cofactor>
</comment>
<evidence type="ECO:0000256" key="6">
    <source>
        <dbReference type="ARBA" id="ARBA00022723"/>
    </source>
</evidence>
<dbReference type="NCBIfam" id="NF001490">
    <property type="entry name" value="PRK00346.1-4"/>
    <property type="match status" value="1"/>
</dbReference>
<dbReference type="GO" id="GO:0004309">
    <property type="term" value="F:exopolyphosphatase activity"/>
    <property type="evidence" value="ECO:0007669"/>
    <property type="project" value="TreeGrafter"/>
</dbReference>
<comment type="catalytic activity">
    <reaction evidence="1 9">
        <text>a ribonucleoside 5'-phosphate + H2O = a ribonucleoside + phosphate</text>
        <dbReference type="Rhea" id="RHEA:12484"/>
        <dbReference type="ChEBI" id="CHEBI:15377"/>
        <dbReference type="ChEBI" id="CHEBI:18254"/>
        <dbReference type="ChEBI" id="CHEBI:43474"/>
        <dbReference type="ChEBI" id="CHEBI:58043"/>
        <dbReference type="EC" id="3.1.3.5"/>
    </reaction>
</comment>
<dbReference type="Proteomes" id="UP000190625">
    <property type="component" value="Unassembled WGS sequence"/>
</dbReference>
<dbReference type="Gene3D" id="3.40.1210.10">
    <property type="entry name" value="Survival protein SurE-like phosphatase/nucleotidase"/>
    <property type="match status" value="1"/>
</dbReference>
<dbReference type="Pfam" id="PF01975">
    <property type="entry name" value="SurE"/>
    <property type="match status" value="1"/>
</dbReference>
<protein>
    <recommendedName>
        <fullName evidence="9">5'-nucleotidase SurE</fullName>
        <ecNumber evidence="9">3.1.3.5</ecNumber>
    </recommendedName>
    <alternativeName>
        <fullName evidence="9">Nucleoside 5'-monophosphate phosphohydrolase</fullName>
    </alternativeName>
</protein>
<gene>
    <name evidence="9" type="primary">surE</name>
    <name evidence="11" type="ORF">SAMN02745118_00232</name>
</gene>
<dbReference type="HAMAP" id="MF_00060">
    <property type="entry name" value="SurE"/>
    <property type="match status" value="1"/>
</dbReference>
<dbReference type="InterPro" id="IPR030048">
    <property type="entry name" value="SurE"/>
</dbReference>
<keyword evidence="6 9" id="KW-0479">Metal-binding</keyword>
<dbReference type="NCBIfam" id="NF001492">
    <property type="entry name" value="PRK00346.2-2"/>
    <property type="match status" value="1"/>
</dbReference>
<dbReference type="OrthoDB" id="9780815at2"/>
<dbReference type="GO" id="GO:0005737">
    <property type="term" value="C:cytoplasm"/>
    <property type="evidence" value="ECO:0007669"/>
    <property type="project" value="UniProtKB-SubCell"/>
</dbReference>
<dbReference type="GO" id="GO:0008253">
    <property type="term" value="F:5'-nucleotidase activity"/>
    <property type="evidence" value="ECO:0007669"/>
    <property type="project" value="UniProtKB-UniRule"/>
</dbReference>
<accession>A0A1T4JMT1</accession>
<keyword evidence="7 9" id="KW-0547">Nucleotide-binding</keyword>
<feature type="domain" description="Survival protein SurE-like phosphatase/nucleotidase" evidence="10">
    <location>
        <begin position="3"/>
        <end position="190"/>
    </location>
</feature>
<dbReference type="FunFam" id="3.40.1210.10:FF:000001">
    <property type="entry name" value="5'/3'-nucleotidase SurE"/>
    <property type="match status" value="1"/>
</dbReference>
<dbReference type="STRING" id="142842.SAMN02745118_00232"/>
<evidence type="ECO:0000256" key="5">
    <source>
        <dbReference type="ARBA" id="ARBA00022490"/>
    </source>
</evidence>
<organism evidence="11 12">
    <name type="scientific">Selenihalanaerobacter shriftii</name>
    <dbReference type="NCBI Taxonomy" id="142842"/>
    <lineage>
        <taxon>Bacteria</taxon>
        <taxon>Bacillati</taxon>
        <taxon>Bacillota</taxon>
        <taxon>Clostridia</taxon>
        <taxon>Halanaerobiales</taxon>
        <taxon>Halobacteroidaceae</taxon>
        <taxon>Selenihalanaerobacter</taxon>
    </lineage>
</organism>
<keyword evidence="5 9" id="KW-0963">Cytoplasm</keyword>
<dbReference type="InterPro" id="IPR002828">
    <property type="entry name" value="SurE-like_Pase/nucleotidase"/>
</dbReference>
<keyword evidence="8 9" id="KW-0378">Hydrolase</keyword>
<dbReference type="EMBL" id="FUWM01000003">
    <property type="protein sequence ID" value="SJZ31482.1"/>
    <property type="molecule type" value="Genomic_DNA"/>
</dbReference>
<dbReference type="PANTHER" id="PTHR30457">
    <property type="entry name" value="5'-NUCLEOTIDASE SURE"/>
    <property type="match status" value="1"/>
</dbReference>
<dbReference type="GO" id="GO:0046872">
    <property type="term" value="F:metal ion binding"/>
    <property type="evidence" value="ECO:0007669"/>
    <property type="project" value="UniProtKB-UniRule"/>
</dbReference>
<feature type="binding site" evidence="9">
    <location>
        <position position="41"/>
    </location>
    <ligand>
        <name>a divalent metal cation</name>
        <dbReference type="ChEBI" id="CHEBI:60240"/>
    </ligand>
</feature>
<evidence type="ECO:0000256" key="1">
    <source>
        <dbReference type="ARBA" id="ARBA00000815"/>
    </source>
</evidence>
<proteinExistence type="inferred from homology"/>
<evidence type="ECO:0000313" key="12">
    <source>
        <dbReference type="Proteomes" id="UP000190625"/>
    </source>
</evidence>
<feature type="binding site" evidence="9">
    <location>
        <position position="98"/>
    </location>
    <ligand>
        <name>a divalent metal cation</name>
        <dbReference type="ChEBI" id="CHEBI:60240"/>
    </ligand>
</feature>
<dbReference type="AlphaFoldDB" id="A0A1T4JMT1"/>
<dbReference type="EC" id="3.1.3.5" evidence="9"/>
<dbReference type="SUPFAM" id="SSF64167">
    <property type="entry name" value="SurE-like"/>
    <property type="match status" value="1"/>
</dbReference>
<sequence>MKILVTNDDGIYSDGIQYLVKALEKENKHEIIVVAPDREQSATGHAITLHRPLRVKEMNFEDIDSKTLAVDGTPADCVKLGVEAILDEKPDIVVSGINRGPNLGCDVLYSGTVSAGFEGLLLGIPSIAVSLATYEDWNFTYAAEFISGLVQNLNQKDLSSEVLLNINIPSLDKDELKGVKITKLGNRSYTNMFDERFDPRGEVYYWLAGDIVEEGNDEGTDVTAINQKQISITPVRLNLTDFKEIKALNEKELELF</sequence>
<dbReference type="NCBIfam" id="TIGR00087">
    <property type="entry name" value="surE"/>
    <property type="match status" value="1"/>
</dbReference>
<evidence type="ECO:0000256" key="2">
    <source>
        <dbReference type="ARBA" id="ARBA00001946"/>
    </source>
</evidence>
<comment type="subcellular location">
    <subcellularLocation>
        <location evidence="3 9">Cytoplasm</location>
    </subcellularLocation>
</comment>
<evidence type="ECO:0000313" key="11">
    <source>
        <dbReference type="EMBL" id="SJZ31482.1"/>
    </source>
</evidence>
<dbReference type="GO" id="GO:0000166">
    <property type="term" value="F:nucleotide binding"/>
    <property type="evidence" value="ECO:0007669"/>
    <property type="project" value="UniProtKB-KW"/>
</dbReference>
<comment type="function">
    <text evidence="9">Nucleotidase that shows phosphatase activity on nucleoside 5'-monophosphates.</text>
</comment>
<dbReference type="InterPro" id="IPR036523">
    <property type="entry name" value="SurE-like_sf"/>
</dbReference>
<dbReference type="RefSeq" id="WP_078808759.1">
    <property type="nucleotide sequence ID" value="NZ_FUWM01000003.1"/>
</dbReference>
<name>A0A1T4JMT1_9FIRM</name>
<comment type="similarity">
    <text evidence="4 9">Belongs to the SurE nucleotidase family.</text>
</comment>
<dbReference type="PANTHER" id="PTHR30457:SF12">
    <property type="entry name" value="5'_3'-NUCLEOTIDASE SURE"/>
    <property type="match status" value="1"/>
</dbReference>
<keyword evidence="12" id="KW-1185">Reference proteome</keyword>
<comment type="cofactor">
    <cofactor evidence="9">
        <name>a divalent metal cation</name>
        <dbReference type="ChEBI" id="CHEBI:60240"/>
    </cofactor>
    <text evidence="9">Binds 1 divalent metal cation per subunit.</text>
</comment>
<evidence type="ECO:0000256" key="7">
    <source>
        <dbReference type="ARBA" id="ARBA00022741"/>
    </source>
</evidence>
<feature type="binding site" evidence="9">
    <location>
        <position position="8"/>
    </location>
    <ligand>
        <name>a divalent metal cation</name>
        <dbReference type="ChEBI" id="CHEBI:60240"/>
    </ligand>
</feature>
<reference evidence="12" key="1">
    <citation type="submission" date="2017-02" db="EMBL/GenBank/DDBJ databases">
        <authorList>
            <person name="Varghese N."/>
            <person name="Submissions S."/>
        </authorList>
    </citation>
    <scope>NUCLEOTIDE SEQUENCE [LARGE SCALE GENOMIC DNA]</scope>
    <source>
        <strain evidence="12">ATCC BAA-73</strain>
    </source>
</reference>
<evidence type="ECO:0000256" key="3">
    <source>
        <dbReference type="ARBA" id="ARBA00004496"/>
    </source>
</evidence>
<evidence type="ECO:0000256" key="9">
    <source>
        <dbReference type="HAMAP-Rule" id="MF_00060"/>
    </source>
</evidence>
<evidence type="ECO:0000259" key="10">
    <source>
        <dbReference type="Pfam" id="PF01975"/>
    </source>
</evidence>